<feature type="domain" description="NADP-dependent oxidoreductase" evidence="1">
    <location>
        <begin position="47"/>
        <end position="312"/>
    </location>
</feature>
<evidence type="ECO:0000313" key="3">
    <source>
        <dbReference type="Proteomes" id="UP001597347"/>
    </source>
</evidence>
<comment type="caution">
    <text evidence="2">The sequence shown here is derived from an EMBL/GenBank/DDBJ whole genome shotgun (WGS) entry which is preliminary data.</text>
</comment>
<proteinExistence type="predicted"/>
<dbReference type="InterPro" id="IPR020471">
    <property type="entry name" value="AKR"/>
</dbReference>
<evidence type="ECO:0000313" key="2">
    <source>
        <dbReference type="EMBL" id="MFD1721624.1"/>
    </source>
</evidence>
<keyword evidence="3" id="KW-1185">Reference proteome</keyword>
<gene>
    <name evidence="2" type="ORF">ACFSBI_08685</name>
</gene>
<reference evidence="3" key="1">
    <citation type="journal article" date="2019" name="Int. J. Syst. Evol. Microbiol.">
        <title>The Global Catalogue of Microorganisms (GCM) 10K type strain sequencing project: providing services to taxonomists for standard genome sequencing and annotation.</title>
        <authorList>
            <consortium name="The Broad Institute Genomics Platform"/>
            <consortium name="The Broad Institute Genome Sequencing Center for Infectious Disease"/>
            <person name="Wu L."/>
            <person name="Ma J."/>
        </authorList>
    </citation>
    <scope>NUCLEOTIDE SEQUENCE [LARGE SCALE GENOMIC DNA]</scope>
    <source>
        <strain evidence="3">CGMCC 1.12471</strain>
    </source>
</reference>
<dbReference type="EMBL" id="JBHUEA010000011">
    <property type="protein sequence ID" value="MFD1721624.1"/>
    <property type="molecule type" value="Genomic_DNA"/>
</dbReference>
<dbReference type="InterPro" id="IPR036812">
    <property type="entry name" value="NAD(P)_OxRdtase_dom_sf"/>
</dbReference>
<dbReference type="InterPro" id="IPR023210">
    <property type="entry name" value="NADP_OxRdtase_dom"/>
</dbReference>
<sequence>MTTEPDSPVRPGGSGWLRPLGSTGLTVSAIAAGGGPIGGMPELFGYDTPEDRALEVVAAIAASSIRMIDTANGYSGGRSEERIGAALEALPGHDLLVATKVDAKDGDYSGDRVRASVDESRSRLRMDVLPLVHLHDPEFHPDAGFERPGGAIEALVALREQGVIGHLGLAGGHRPTMERLLATGEFEVLLTHSRSTLLDRTADPLIDDARSRGLGVVNAAVLGGGLLASRSAKPLYGFRPARPEVLEAAAALHDLADEHGIALADAAVQASVRDERVDATVVGFSRPERVPRLLASLAAPIPAVFWERADELMPDPSAWLDAA</sequence>
<dbReference type="RefSeq" id="WP_377934028.1">
    <property type="nucleotide sequence ID" value="NZ_JBHUEA010000011.1"/>
</dbReference>
<dbReference type="SUPFAM" id="SSF51430">
    <property type="entry name" value="NAD(P)-linked oxidoreductase"/>
    <property type="match status" value="1"/>
</dbReference>
<organism evidence="2 3">
    <name type="scientific">Amnibacterium endophyticum</name>
    <dbReference type="NCBI Taxonomy" id="2109337"/>
    <lineage>
        <taxon>Bacteria</taxon>
        <taxon>Bacillati</taxon>
        <taxon>Actinomycetota</taxon>
        <taxon>Actinomycetes</taxon>
        <taxon>Micrococcales</taxon>
        <taxon>Microbacteriaceae</taxon>
        <taxon>Amnibacterium</taxon>
    </lineage>
</organism>
<accession>A0ABW4LEQ3</accession>
<dbReference type="Pfam" id="PF00248">
    <property type="entry name" value="Aldo_ket_red"/>
    <property type="match status" value="1"/>
</dbReference>
<dbReference type="PANTHER" id="PTHR42686:SF1">
    <property type="entry name" value="GH17980P-RELATED"/>
    <property type="match status" value="1"/>
</dbReference>
<evidence type="ECO:0000259" key="1">
    <source>
        <dbReference type="Pfam" id="PF00248"/>
    </source>
</evidence>
<dbReference type="Proteomes" id="UP001597347">
    <property type="component" value="Unassembled WGS sequence"/>
</dbReference>
<name>A0ABW4LEQ3_9MICO</name>
<dbReference type="Gene3D" id="3.20.20.100">
    <property type="entry name" value="NADP-dependent oxidoreductase domain"/>
    <property type="match status" value="1"/>
</dbReference>
<dbReference type="PANTHER" id="PTHR42686">
    <property type="entry name" value="GH17980P-RELATED"/>
    <property type="match status" value="1"/>
</dbReference>
<protein>
    <submittedName>
        <fullName evidence="2">Aldo/keto reductase</fullName>
    </submittedName>
</protein>